<evidence type="ECO:0000313" key="3">
    <source>
        <dbReference type="Proteomes" id="UP000179588"/>
    </source>
</evidence>
<accession>A0A1S1HP74</accession>
<dbReference type="AlphaFoldDB" id="A0A1S1HP74"/>
<comment type="caution">
    <text evidence="2">The sequence shown here is derived from an EMBL/GenBank/DDBJ whole genome shotgun (WGS) entry which is preliminary data.</text>
</comment>
<dbReference type="Gene3D" id="1.10.340.50">
    <property type="match status" value="1"/>
</dbReference>
<dbReference type="EMBL" id="LVIE01000176">
    <property type="protein sequence ID" value="OHT23630.1"/>
    <property type="molecule type" value="Genomic_DNA"/>
</dbReference>
<dbReference type="InterPro" id="IPR004322">
    <property type="entry name" value="Plasmid_replicase_bac"/>
</dbReference>
<keyword evidence="3" id="KW-1185">Reference proteome</keyword>
<sequence>MYNDNQEAVISQLPNKPYCSDNLDYGLKIRPKNKALDMLYLQINNPSIQTCLLFDIDRDNSFYDFEEAHLPVPHFTTQNPENGRCHMGYILKRGVCKTQNAKLEPLRYAAAVELEMGKSLKADQGFAGLITKNPFNPHWRPHWSNADLYELDYLADFITLENTNKETTKYESFGLGRNVNLFDDLRHYAYKNVLKFKEISDFNHWMYEIEKQAINLNTYSNPTNLLPFNEIKATARSVGKWVWKNFSSEKFSKIQSERGKRNLGKTKTKKKAANLLTALRNELI</sequence>
<dbReference type="Proteomes" id="UP000179588">
    <property type="component" value="Unassembled WGS sequence"/>
</dbReference>
<dbReference type="EMBL" id="LVIE01000176">
    <property type="protein sequence ID" value="OHT23642.1"/>
    <property type="molecule type" value="Genomic_DNA"/>
</dbReference>
<proteinExistence type="predicted"/>
<evidence type="ECO:0000313" key="1">
    <source>
        <dbReference type="EMBL" id="OHT23630.1"/>
    </source>
</evidence>
<protein>
    <submittedName>
        <fullName evidence="2">Uncharacterized protein</fullName>
    </submittedName>
</protein>
<name>A0A1S1HP74_PROST</name>
<gene>
    <name evidence="1" type="ORF">A3Q29_20575</name>
    <name evidence="2" type="ORF">A3Q29_20645</name>
</gene>
<organism evidence="2 3">
    <name type="scientific">Providencia stuartii</name>
    <dbReference type="NCBI Taxonomy" id="588"/>
    <lineage>
        <taxon>Bacteria</taxon>
        <taxon>Pseudomonadati</taxon>
        <taxon>Pseudomonadota</taxon>
        <taxon>Gammaproteobacteria</taxon>
        <taxon>Enterobacterales</taxon>
        <taxon>Morganellaceae</taxon>
        <taxon>Providencia</taxon>
    </lineage>
</organism>
<evidence type="ECO:0000313" key="2">
    <source>
        <dbReference type="EMBL" id="OHT23642.1"/>
    </source>
</evidence>
<reference evidence="2 3" key="1">
    <citation type="submission" date="2016-03" db="EMBL/GenBank/DDBJ databases">
        <title>Genome sequence of Providencia stuartii strain, isolated from the salivary glands of larval Lucilia sericata.</title>
        <authorList>
            <person name="Yuan Y."/>
            <person name="Zhang Y."/>
            <person name="Fu S."/>
            <person name="Crippen T.L."/>
            <person name="Visi D."/>
            <person name="Benbow M.E."/>
            <person name="Allen M."/>
            <person name="Tomberlin J.K."/>
            <person name="Sze S.-H."/>
            <person name="Tarone A.M."/>
        </authorList>
    </citation>
    <scope>NUCLEOTIDE SEQUENCE [LARGE SCALE GENOMIC DNA]</scope>
    <source>
        <strain evidence="2 3">Crippen</strain>
    </source>
</reference>
<dbReference type="Pfam" id="PF03090">
    <property type="entry name" value="Replicase"/>
    <property type="match status" value="1"/>
</dbReference>